<dbReference type="GO" id="GO:0005886">
    <property type="term" value="C:plasma membrane"/>
    <property type="evidence" value="ECO:0007669"/>
    <property type="project" value="TreeGrafter"/>
</dbReference>
<comment type="caution">
    <text evidence="2">The sequence shown here is derived from an EMBL/GenBank/DDBJ whole genome shotgun (WGS) entry which is preliminary data.</text>
</comment>
<dbReference type="RefSeq" id="WP_087198672.1">
    <property type="nucleotide sequence ID" value="NZ_PPEL01000132.1"/>
</dbReference>
<gene>
    <name evidence="2" type="ORF">C2L80_12975</name>
</gene>
<feature type="transmembrane region" description="Helical" evidence="1">
    <location>
        <begin position="12"/>
        <end position="37"/>
    </location>
</feature>
<dbReference type="GO" id="GO:0009389">
    <property type="term" value="F:dimethyl sulfoxide reductase activity"/>
    <property type="evidence" value="ECO:0007669"/>
    <property type="project" value="TreeGrafter"/>
</dbReference>
<feature type="transmembrane region" description="Helical" evidence="1">
    <location>
        <begin position="259"/>
        <end position="280"/>
    </location>
</feature>
<dbReference type="PANTHER" id="PTHR38095">
    <property type="entry name" value="ANAEROBIC DIMETHYL SULFOXIDE REDUCTASE CHAIN YNFH"/>
    <property type="match status" value="1"/>
</dbReference>
<feature type="transmembrane region" description="Helical" evidence="1">
    <location>
        <begin position="89"/>
        <end position="108"/>
    </location>
</feature>
<feature type="transmembrane region" description="Helical" evidence="1">
    <location>
        <begin position="115"/>
        <end position="138"/>
    </location>
</feature>
<name>A0A2K2U1Q6_9ACTN</name>
<feature type="transmembrane region" description="Helical" evidence="1">
    <location>
        <begin position="183"/>
        <end position="205"/>
    </location>
</feature>
<dbReference type="GO" id="GO:0009390">
    <property type="term" value="C:dimethyl sulfoxide reductase complex"/>
    <property type="evidence" value="ECO:0007669"/>
    <property type="project" value="TreeGrafter"/>
</dbReference>
<dbReference type="PANTHER" id="PTHR38095:SF3">
    <property type="entry name" value="ANAEROBIC DIMETHYL SULFOXIDE REDUCTASE, SUBUNIT C"/>
    <property type="match status" value="1"/>
</dbReference>
<keyword evidence="1" id="KW-1133">Transmembrane helix</keyword>
<protein>
    <submittedName>
        <fullName evidence="2">DMSO reductase</fullName>
    </submittedName>
</protein>
<sequence length="288" mass="30057">MAGLATALDEVTLVLFTTLAPSGAVAYAIMGAAALWARGDERKRVSRALLIPFLVTLVGLVASATHLGNPDNALYVFSRVGRSPLSNEVFAAVLFLSASGLHWLYQFAEHARPRVLNALMGAAILASFAFVASVALAYASRTVVTWDTPFVPVALCLNALVGGPVLAVAGLRLAQWEPLEGKAGWALLALSLAALVVNAGVYVAQGASVLPLRNYLVSAEQLVPTYGAMVIAFCVLAAAGLAVDAAGLLRGRVTSKASVATASALVFVGIFVMRFAFYMMHMTYGISL</sequence>
<evidence type="ECO:0000313" key="2">
    <source>
        <dbReference type="EMBL" id="PNV64245.1"/>
    </source>
</evidence>
<dbReference type="EMBL" id="PPEL01000132">
    <property type="protein sequence ID" value="PNV64245.1"/>
    <property type="molecule type" value="Genomic_DNA"/>
</dbReference>
<accession>A0A2K2U1Q6</accession>
<feature type="transmembrane region" description="Helical" evidence="1">
    <location>
        <begin position="225"/>
        <end position="247"/>
    </location>
</feature>
<proteinExistence type="predicted"/>
<keyword evidence="3" id="KW-1185">Reference proteome</keyword>
<dbReference type="Pfam" id="PF04976">
    <property type="entry name" value="DmsC"/>
    <property type="match status" value="1"/>
</dbReference>
<organism evidence="2 3">
    <name type="scientific">Rubneribacter badeniensis</name>
    <dbReference type="NCBI Taxonomy" id="2070688"/>
    <lineage>
        <taxon>Bacteria</taxon>
        <taxon>Bacillati</taxon>
        <taxon>Actinomycetota</taxon>
        <taxon>Coriobacteriia</taxon>
        <taxon>Eggerthellales</taxon>
        <taxon>Eggerthellaceae</taxon>
        <taxon>Rubneribacter</taxon>
    </lineage>
</organism>
<reference evidence="2 3" key="1">
    <citation type="journal article" date="2018" name="Int. J. Syst. Evol. Microbiol.">
        <title>Rubneribacter badeniensis gen. nov., sp. nov. and Enteroscipio rubneri gen. nov., sp. nov., new members of the Eggerthellaceae isolated from human faeces.</title>
        <authorList>
            <person name="Danylec N."/>
            <person name="Gobl A."/>
            <person name="Stoll D.A."/>
            <person name="Hetzer B."/>
            <person name="Kulling S.E."/>
            <person name="Huch M."/>
        </authorList>
    </citation>
    <scope>NUCLEOTIDE SEQUENCE [LARGE SCALE GENOMIC DNA]</scope>
    <source>
        <strain evidence="2 3">ResAG-85</strain>
    </source>
</reference>
<evidence type="ECO:0000313" key="3">
    <source>
        <dbReference type="Proteomes" id="UP000236488"/>
    </source>
</evidence>
<dbReference type="Proteomes" id="UP000236488">
    <property type="component" value="Unassembled WGS sequence"/>
</dbReference>
<dbReference type="GO" id="GO:0019645">
    <property type="term" value="P:anaerobic electron transport chain"/>
    <property type="evidence" value="ECO:0007669"/>
    <property type="project" value="InterPro"/>
</dbReference>
<dbReference type="AlphaFoldDB" id="A0A2K2U1Q6"/>
<feature type="transmembrane region" description="Helical" evidence="1">
    <location>
        <begin position="150"/>
        <end position="171"/>
    </location>
</feature>
<feature type="transmembrane region" description="Helical" evidence="1">
    <location>
        <begin position="49"/>
        <end position="69"/>
    </location>
</feature>
<keyword evidence="1" id="KW-0472">Membrane</keyword>
<dbReference type="InterPro" id="IPR007059">
    <property type="entry name" value="DmsC"/>
</dbReference>
<keyword evidence="1" id="KW-0812">Transmembrane</keyword>
<evidence type="ECO:0000256" key="1">
    <source>
        <dbReference type="SAM" id="Phobius"/>
    </source>
</evidence>